<name>A0A2D3L8B5_PREIN</name>
<protein>
    <submittedName>
        <fullName evidence="1">Uncharacterized protein</fullName>
    </submittedName>
</protein>
<sequence>MLSVYYKTYCFAFQKRRFCTVKAAVLPSKTAAFATPKRSCHFLTKLSLQNEGEIGRCFCGIKVLLDSNNSLYEVLVGTVFFM</sequence>
<dbReference type="AlphaFoldDB" id="A0A2D3L8B5"/>
<accession>A0A2D3L8B5</accession>
<dbReference type="Proteomes" id="UP000229630">
    <property type="component" value="Chromosome 1"/>
</dbReference>
<organism evidence="1 2">
    <name type="scientific">Prevotella intermedia</name>
    <dbReference type="NCBI Taxonomy" id="28131"/>
    <lineage>
        <taxon>Bacteria</taxon>
        <taxon>Pseudomonadati</taxon>
        <taxon>Bacteroidota</taxon>
        <taxon>Bacteroidia</taxon>
        <taxon>Bacteroidales</taxon>
        <taxon>Prevotellaceae</taxon>
        <taxon>Prevotella</taxon>
    </lineage>
</organism>
<proteinExistence type="predicted"/>
<evidence type="ECO:0000313" key="1">
    <source>
        <dbReference type="EMBL" id="ATV26827.1"/>
    </source>
</evidence>
<gene>
    <name evidence="1" type="ORF">CTM62_08915</name>
</gene>
<evidence type="ECO:0000313" key="2">
    <source>
        <dbReference type="Proteomes" id="UP000229630"/>
    </source>
</evidence>
<dbReference type="EMBL" id="CP024723">
    <property type="protein sequence ID" value="ATV26827.1"/>
    <property type="molecule type" value="Genomic_DNA"/>
</dbReference>
<reference evidence="1 2" key="1">
    <citation type="submission" date="2017-11" db="EMBL/GenBank/DDBJ databases">
        <title>Genome sequencing of Prevotella intermedia KCOM 2837.</title>
        <authorList>
            <person name="Kook J.-K."/>
            <person name="Park S.-N."/>
            <person name="Lim Y.K."/>
        </authorList>
    </citation>
    <scope>NUCLEOTIDE SEQUENCE [LARGE SCALE GENOMIC DNA]</scope>
    <source>
        <strain evidence="1 2">KCOM 2837</strain>
    </source>
</reference>